<keyword evidence="2" id="KW-0378">Hydrolase</keyword>
<feature type="signal peptide" evidence="3">
    <location>
        <begin position="1"/>
        <end position="18"/>
    </location>
</feature>
<dbReference type="RefSeq" id="WP_092470120.1">
    <property type="nucleotide sequence ID" value="NZ_FNCZ01000009.1"/>
</dbReference>
<evidence type="ECO:0000256" key="1">
    <source>
        <dbReference type="ARBA" id="ARBA00022670"/>
    </source>
</evidence>
<evidence type="ECO:0000256" key="3">
    <source>
        <dbReference type="SAM" id="SignalP"/>
    </source>
</evidence>
<feature type="chain" id="PRO_5011695686" evidence="3">
    <location>
        <begin position="19"/>
        <end position="341"/>
    </location>
</feature>
<sequence length="341" mass="36664">MNKLCLSLLLLFTVIVNSQNLSELYNDVKSSVVVINIITVESRKVNDDLNLLAKATQGSGVLISEDGLIWTAAHVVQSAELVQVEFLDGELFEADVLSSNPLADVALIKIKGEFHLKNKKVAKIGNSDMQNIGDDIFVIGAPFGIKQTLSKGIISGKHYLDPSNSSLANVEFLQTDAAINHGNSGGPMFNMKGEIIGITSRIHSESGSFNGLAFAISSNTAKKTLMDEPNLWTGMNSILVTGNVAKALNIPQESGLLVLSLSSKGAASKIGLRGGFIEATIDGVKLLIGGDIILNFIDVNFSQSNFKNLIKTKMDTYKKGDNLSMTILRHGKIISLEFIKE</sequence>
<accession>A0A1G8JH76</accession>
<dbReference type="Pfam" id="PF13365">
    <property type="entry name" value="Trypsin_2"/>
    <property type="match status" value="1"/>
</dbReference>
<keyword evidence="3" id="KW-0732">Signal</keyword>
<dbReference type="GO" id="GO:0004252">
    <property type="term" value="F:serine-type endopeptidase activity"/>
    <property type="evidence" value="ECO:0007669"/>
    <property type="project" value="InterPro"/>
</dbReference>
<dbReference type="GO" id="GO:0006508">
    <property type="term" value="P:proteolysis"/>
    <property type="evidence" value="ECO:0007669"/>
    <property type="project" value="UniProtKB-KW"/>
</dbReference>
<keyword evidence="5" id="KW-1185">Reference proteome</keyword>
<dbReference type="Gene3D" id="2.40.10.120">
    <property type="match status" value="1"/>
</dbReference>
<dbReference type="Gene3D" id="2.30.42.10">
    <property type="match status" value="1"/>
</dbReference>
<dbReference type="PRINTS" id="PR00834">
    <property type="entry name" value="PROTEASES2C"/>
</dbReference>
<dbReference type="STRING" id="262004.SAMN04489796_10979"/>
<dbReference type="InterPro" id="IPR001940">
    <property type="entry name" value="Peptidase_S1C"/>
</dbReference>
<evidence type="ECO:0000313" key="4">
    <source>
        <dbReference type="EMBL" id="SDI30403.1"/>
    </source>
</evidence>
<dbReference type="SUPFAM" id="SSF50494">
    <property type="entry name" value="Trypsin-like serine proteases"/>
    <property type="match status" value="1"/>
</dbReference>
<dbReference type="PANTHER" id="PTHR43343:SF3">
    <property type="entry name" value="PROTEASE DO-LIKE 8, CHLOROPLASTIC"/>
    <property type="match status" value="1"/>
</dbReference>
<dbReference type="PANTHER" id="PTHR43343">
    <property type="entry name" value="PEPTIDASE S12"/>
    <property type="match status" value="1"/>
</dbReference>
<protein>
    <submittedName>
        <fullName evidence="4">Serine protease Do</fullName>
    </submittedName>
</protein>
<name>A0A1G8JH76_9FLAO</name>
<dbReference type="OrthoDB" id="9758917at2"/>
<gene>
    <name evidence="4" type="ORF">SAMN04489796_10979</name>
</gene>
<evidence type="ECO:0000256" key="2">
    <source>
        <dbReference type="ARBA" id="ARBA00022801"/>
    </source>
</evidence>
<evidence type="ECO:0000313" key="5">
    <source>
        <dbReference type="Proteomes" id="UP000199492"/>
    </source>
</evidence>
<keyword evidence="1 4" id="KW-0645">Protease</keyword>
<proteinExistence type="predicted"/>
<dbReference type="InterPro" id="IPR051201">
    <property type="entry name" value="Chloro_Bact_Ser_Proteases"/>
</dbReference>
<dbReference type="AlphaFoldDB" id="A0A1G8JH76"/>
<dbReference type="InterPro" id="IPR009003">
    <property type="entry name" value="Peptidase_S1_PA"/>
</dbReference>
<organism evidence="4 5">
    <name type="scientific">Winogradskyella thalassocola</name>
    <dbReference type="NCBI Taxonomy" id="262004"/>
    <lineage>
        <taxon>Bacteria</taxon>
        <taxon>Pseudomonadati</taxon>
        <taxon>Bacteroidota</taxon>
        <taxon>Flavobacteriia</taxon>
        <taxon>Flavobacteriales</taxon>
        <taxon>Flavobacteriaceae</taxon>
        <taxon>Winogradskyella</taxon>
    </lineage>
</organism>
<dbReference type="Proteomes" id="UP000199492">
    <property type="component" value="Unassembled WGS sequence"/>
</dbReference>
<dbReference type="EMBL" id="FNCZ01000009">
    <property type="protein sequence ID" value="SDI30403.1"/>
    <property type="molecule type" value="Genomic_DNA"/>
</dbReference>
<dbReference type="InterPro" id="IPR036034">
    <property type="entry name" value="PDZ_sf"/>
</dbReference>
<reference evidence="5" key="1">
    <citation type="submission" date="2016-10" db="EMBL/GenBank/DDBJ databases">
        <authorList>
            <person name="Varghese N."/>
            <person name="Submissions S."/>
        </authorList>
    </citation>
    <scope>NUCLEOTIDE SEQUENCE [LARGE SCALE GENOMIC DNA]</scope>
    <source>
        <strain evidence="5">DSM 15363</strain>
    </source>
</reference>